<dbReference type="GO" id="GO:0090374">
    <property type="term" value="P:oligopeptide export from mitochondrion"/>
    <property type="evidence" value="ECO:0007669"/>
    <property type="project" value="TreeGrafter"/>
</dbReference>
<dbReference type="GO" id="GO:0015421">
    <property type="term" value="F:ABC-type oligopeptide transporter activity"/>
    <property type="evidence" value="ECO:0007669"/>
    <property type="project" value="TreeGrafter"/>
</dbReference>
<feature type="transmembrane region" description="Helical" evidence="6">
    <location>
        <begin position="327"/>
        <end position="345"/>
    </location>
</feature>
<evidence type="ECO:0000313" key="9">
    <source>
        <dbReference type="EMBL" id="VEV54924.1"/>
    </source>
</evidence>
<dbReference type="InterPro" id="IPR017871">
    <property type="entry name" value="ABC_transporter-like_CS"/>
</dbReference>
<keyword evidence="3 6" id="KW-1133">Transmembrane helix</keyword>
<dbReference type="PROSITE" id="PS50929">
    <property type="entry name" value="ABC_TM1F"/>
    <property type="match status" value="1"/>
</dbReference>
<evidence type="ECO:0000256" key="5">
    <source>
        <dbReference type="SAM" id="MobiDB-lite"/>
    </source>
</evidence>
<evidence type="ECO:0000259" key="8">
    <source>
        <dbReference type="PROSITE" id="PS50929"/>
    </source>
</evidence>
<feature type="domain" description="ABC transmembrane type-1" evidence="8">
    <location>
        <begin position="171"/>
        <end position="472"/>
    </location>
</feature>
<dbReference type="PROSITE" id="PS00211">
    <property type="entry name" value="ABC_TRANSPORTER_1"/>
    <property type="match status" value="1"/>
</dbReference>
<evidence type="ECO:0000259" key="7">
    <source>
        <dbReference type="PROSITE" id="PS50893"/>
    </source>
</evidence>
<dbReference type="GO" id="GO:0016887">
    <property type="term" value="F:ATP hydrolysis activity"/>
    <property type="evidence" value="ECO:0007669"/>
    <property type="project" value="InterPro"/>
</dbReference>
<dbReference type="Gene3D" id="1.20.1560.10">
    <property type="entry name" value="ABC transporter type 1, transmembrane domain"/>
    <property type="match status" value="1"/>
</dbReference>
<feature type="region of interest" description="Disordered" evidence="5">
    <location>
        <begin position="736"/>
        <end position="756"/>
    </location>
</feature>
<evidence type="ECO:0000256" key="3">
    <source>
        <dbReference type="ARBA" id="ARBA00022989"/>
    </source>
</evidence>
<evidence type="ECO:0000256" key="6">
    <source>
        <dbReference type="SAM" id="Phobius"/>
    </source>
</evidence>
<dbReference type="Gene3D" id="3.40.50.300">
    <property type="entry name" value="P-loop containing nucleotide triphosphate hydrolases"/>
    <property type="match status" value="2"/>
</dbReference>
<comment type="subcellular location">
    <subcellularLocation>
        <location evidence="1">Membrane</location>
        <topology evidence="1">Multi-pass membrane protein</topology>
    </subcellularLocation>
</comment>
<dbReference type="KEGG" id="pvv:PVVCY_0400180"/>
<proteinExistence type="predicted"/>
<sequence length="1268" mass="148560">MKLVGYQFVRLLILYILLYQNYNVINALNKNRHDIIHNGAHQNIYYPIKWHNKNASEKVIKTKNRHIQNFIMPQNCLQKREHDNNAKRINYTFMKNVNHKKILNWGNNNNTSLSPFSSQIVKRHMKLYNQKNTLSDIYSKIIEKNKSKNSLLSDMTKLFKIVKKSKYIFCLGFLLTIISSVMDSYIPIFMSKAISHIMSKSDEIIGKINDTPFKPVFLFSNYQINKPLYAYILVSIFSLLFSSFRSYTFNLCAYISTNKLQNHLFRILLHKNINYFKKKGTGALLSRLNIDSSELIDIFTTNIIVLLRNVIKMLLSFYFLYKINVKLVFIPLCIVLCIYNISILFSRIFRSIAKEESNNLAESNNIIEQSINNFSLINTYNTHNEEIDAFNNYINDICNTRSKLGFFYILEKFIIRSIDIITFFSTLIVIKQIIQNNNTNSDIRQIISSVIYIQKIISQSSTIEQQYSRVQELIGNAEDVIKLIEKDTFQDNQNKSIHLKNSYTNFFNFTNFKNFIFNYSILKKMKAIQKNTNYVTNIIKPNYIKLFERNYNNLSKYIMDDKLGFEETQPDKEALQEQLQMINKTAHIDNSTNKDSGNTPENSTNKIKKNKFDISIQEIHSFIKNDHELIIKYKLDKKFTNFLKTKYKKNIISFIVKLYEKRNNFVSDEYLFMFDNISTFSQLTDADKKSILKMSNITNNTIFITLLTFLFYNYSKFYYKKQKKNPINLLEKKKTKNTSTTQDTINNNNTSILPDGYNNNISNENIVEPDSSNTEEINLDDVINDPIIYDLNINSTSNETSSSYVNNKCNVPDTSNNRETDKEATQNSNEINKQNNICQTDNGLTSSHCDIATNDENFIKLKKKKKLKKNNFNNILSYIMQNAIKEIEILRYIDENYKNINEKLMMNNINADNKKGSSLTFKNVDFYIEKYPKNKILSNINLHFNNMYTYGILSYNNSGKNALTKLCSKLYTKTYGSILIDNENIENVSKYILTKKMSIVEEDTYLFSDSLIYNILYSYNFKEKKNNINNKLSYSNYNIELDKNNIKNCLHLFQSDNDTLINKEKNKMNEPTTNQNIITHTHDQTIQDHLLIEKKNIKTCLMCGDQINIALFDHKNKKMKKMNIYKKYKTHFITKLYKEIIKVSKVVCLDSLINSYKNKYFHNINSHNLSGGQKQKISLARAIIKNPKILILNEAFSALDSTNELNIFANIKKYLPNSTIINISHKIITIKHCDYIYVLKNGKIIEQGLRTKLQEDKNSEYSKKLNEF</sequence>
<dbReference type="SUPFAM" id="SSF52540">
    <property type="entry name" value="P-loop containing nucleoside triphosphate hydrolases"/>
    <property type="match status" value="1"/>
</dbReference>
<feature type="compositionally biased region" description="Polar residues" evidence="5">
    <location>
        <begin position="737"/>
        <end position="756"/>
    </location>
</feature>
<keyword evidence="2 6" id="KW-0812">Transmembrane</keyword>
<evidence type="ECO:0000256" key="1">
    <source>
        <dbReference type="ARBA" id="ARBA00004141"/>
    </source>
</evidence>
<feature type="domain" description="ABC transporter" evidence="7">
    <location>
        <begin position="919"/>
        <end position="1266"/>
    </location>
</feature>
<dbReference type="OrthoDB" id="6500128at2759"/>
<dbReference type="GO" id="GO:0005524">
    <property type="term" value="F:ATP binding"/>
    <property type="evidence" value="ECO:0007669"/>
    <property type="project" value="InterPro"/>
</dbReference>
<reference evidence="9 10" key="1">
    <citation type="submission" date="2019-01" db="EMBL/GenBank/DDBJ databases">
        <authorList>
            <person name="Ramaprasad A."/>
        </authorList>
    </citation>
    <scope>NUCLEOTIDE SEQUENCE [LARGE SCALE GENOMIC DNA]</scope>
</reference>
<accession>A0A449BNA7</accession>
<dbReference type="RefSeq" id="XP_008626043.2">
    <property type="nucleotide sequence ID" value="XM_008627821.2"/>
</dbReference>
<dbReference type="Pfam" id="PF00664">
    <property type="entry name" value="ABC_membrane"/>
    <property type="match status" value="1"/>
</dbReference>
<feature type="transmembrane region" description="Helical" evidence="6">
    <location>
        <begin position="228"/>
        <end position="247"/>
    </location>
</feature>
<dbReference type="PANTHER" id="PTHR43394:SF1">
    <property type="entry name" value="ATP-BINDING CASSETTE SUB-FAMILY B MEMBER 10, MITOCHONDRIAL"/>
    <property type="match status" value="1"/>
</dbReference>
<dbReference type="GO" id="GO:0005743">
    <property type="term" value="C:mitochondrial inner membrane"/>
    <property type="evidence" value="ECO:0007669"/>
    <property type="project" value="TreeGrafter"/>
</dbReference>
<keyword evidence="4 6" id="KW-0472">Membrane</keyword>
<name>A0A449BNA7_PLAVN</name>
<dbReference type="InterPro" id="IPR027417">
    <property type="entry name" value="P-loop_NTPase"/>
</dbReference>
<dbReference type="InterPro" id="IPR036640">
    <property type="entry name" value="ABC1_TM_sf"/>
</dbReference>
<evidence type="ECO:0000256" key="2">
    <source>
        <dbReference type="ARBA" id="ARBA00022692"/>
    </source>
</evidence>
<feature type="region of interest" description="Disordered" evidence="5">
    <location>
        <begin position="798"/>
        <end position="834"/>
    </location>
</feature>
<dbReference type="Pfam" id="PF00005">
    <property type="entry name" value="ABC_tran"/>
    <property type="match status" value="2"/>
</dbReference>
<dbReference type="InterPro" id="IPR003439">
    <property type="entry name" value="ABC_transporter-like_ATP-bd"/>
</dbReference>
<dbReference type="GeneID" id="19962386"/>
<feature type="compositionally biased region" description="Low complexity" evidence="5">
    <location>
        <begin position="798"/>
        <end position="807"/>
    </location>
</feature>
<dbReference type="PROSITE" id="PS50893">
    <property type="entry name" value="ABC_TRANSPORTER_2"/>
    <property type="match status" value="1"/>
</dbReference>
<dbReference type="VEuPathDB" id="PlasmoDB:PVVCY_0400180"/>
<feature type="compositionally biased region" description="Polar residues" evidence="5">
    <location>
        <begin position="586"/>
        <end position="605"/>
    </location>
</feature>
<gene>
    <name evidence="9" type="ORF">PVVCY_0400180</name>
</gene>
<organism evidence="9 10">
    <name type="scientific">Plasmodium vinckei vinckei</name>
    <dbReference type="NCBI Taxonomy" id="54757"/>
    <lineage>
        <taxon>Eukaryota</taxon>
        <taxon>Sar</taxon>
        <taxon>Alveolata</taxon>
        <taxon>Apicomplexa</taxon>
        <taxon>Aconoidasida</taxon>
        <taxon>Haemosporida</taxon>
        <taxon>Plasmodiidae</taxon>
        <taxon>Plasmodium</taxon>
        <taxon>Plasmodium (Vinckeia)</taxon>
    </lineage>
</organism>
<evidence type="ECO:0000256" key="4">
    <source>
        <dbReference type="ARBA" id="ARBA00023136"/>
    </source>
</evidence>
<evidence type="ECO:0000313" key="10">
    <source>
        <dbReference type="Proteomes" id="UP000290582"/>
    </source>
</evidence>
<dbReference type="PANTHER" id="PTHR43394">
    <property type="entry name" value="ATP-DEPENDENT PERMEASE MDL1, MITOCHONDRIAL"/>
    <property type="match status" value="1"/>
</dbReference>
<dbReference type="SUPFAM" id="SSF90123">
    <property type="entry name" value="ABC transporter transmembrane region"/>
    <property type="match status" value="1"/>
</dbReference>
<feature type="region of interest" description="Disordered" evidence="5">
    <location>
        <begin position="586"/>
        <end position="606"/>
    </location>
</feature>
<protein>
    <submittedName>
        <fullName evidence="9">ABC transporter B family member 4, putative</fullName>
    </submittedName>
</protein>
<dbReference type="InterPro" id="IPR039421">
    <property type="entry name" value="Type_1_exporter"/>
</dbReference>
<feature type="transmembrane region" description="Helical" evidence="6">
    <location>
        <begin position="167"/>
        <end position="190"/>
    </location>
</feature>
<feature type="compositionally biased region" description="Polar residues" evidence="5">
    <location>
        <begin position="825"/>
        <end position="834"/>
    </location>
</feature>
<dbReference type="InterPro" id="IPR011527">
    <property type="entry name" value="ABC1_TM_dom"/>
</dbReference>
<dbReference type="Proteomes" id="UP000290582">
    <property type="component" value="Chromosome PVVCY_04"/>
</dbReference>
<dbReference type="AlphaFoldDB" id="A0A449BNA7"/>
<dbReference type="EMBL" id="LR215060">
    <property type="protein sequence ID" value="VEV54924.1"/>
    <property type="molecule type" value="Genomic_DNA"/>
</dbReference>